<dbReference type="InterPro" id="IPR047089">
    <property type="entry name" value="Asp-tRNA-ligase_1_N"/>
</dbReference>
<dbReference type="Gene3D" id="2.40.50.140">
    <property type="entry name" value="Nucleic acid-binding proteins"/>
    <property type="match status" value="1"/>
</dbReference>
<dbReference type="InterPro" id="IPR006195">
    <property type="entry name" value="aa-tRNA-synth_II"/>
</dbReference>
<protein>
    <recommendedName>
        <fullName evidence="7">Aspartate--tRNA(Asp/Asn) ligase</fullName>
        <ecNumber evidence="7">6.1.1.23</ecNumber>
    </recommendedName>
    <alternativeName>
        <fullName evidence="7">Aspartyl-tRNA synthetase</fullName>
        <shortName evidence="7">AspRS</shortName>
    </alternativeName>
    <alternativeName>
        <fullName evidence="7">Non-discriminating aspartyl-tRNA synthetase</fullName>
        <shortName evidence="7">ND-AspRS</shortName>
    </alternativeName>
</protein>
<dbReference type="InterPro" id="IPR012340">
    <property type="entry name" value="NA-bd_OB-fold"/>
</dbReference>
<dbReference type="NCBIfam" id="TIGR00459">
    <property type="entry name" value="aspS_bact"/>
    <property type="match status" value="1"/>
</dbReference>
<comment type="function">
    <text evidence="7">Aspartyl-tRNA synthetase with relaxed tRNA specificity since it is able to aspartylate not only its cognate tRNA(Asp) but also tRNA(Asn). Reaction proceeds in two steps: L-aspartate is first activated by ATP to form Asp-AMP and then transferred to the acceptor end of tRNA(Asp/Asn).</text>
</comment>
<feature type="region of interest" description="Disordered" evidence="8">
    <location>
        <begin position="430"/>
        <end position="465"/>
    </location>
</feature>
<dbReference type="Pfam" id="PF00152">
    <property type="entry name" value="tRNA-synt_2"/>
    <property type="match status" value="1"/>
</dbReference>
<gene>
    <name evidence="7" type="primary">aspS</name>
</gene>
<feature type="compositionally biased region" description="Basic and acidic residues" evidence="8">
    <location>
        <begin position="446"/>
        <end position="465"/>
    </location>
</feature>
<dbReference type="Gene3D" id="3.30.930.10">
    <property type="entry name" value="Bira Bifunctional Protein, Domain 2"/>
    <property type="match status" value="2"/>
</dbReference>
<keyword evidence="5 7" id="KW-0648">Protein biosynthesis</keyword>
<accession>A0A0H4T6X3</accession>
<name>A0A0H4T6X3_9BACT</name>
<comment type="caution">
    <text evidence="7">Lacks conserved residue(s) required for the propagation of feature annotation.</text>
</comment>
<dbReference type="InterPro" id="IPR045864">
    <property type="entry name" value="aa-tRNA-synth_II/BPL/LPL"/>
</dbReference>
<comment type="subcellular location">
    <subcellularLocation>
        <location evidence="7">Cytoplasm</location>
    </subcellularLocation>
</comment>
<feature type="region of interest" description="Aspartate" evidence="7">
    <location>
        <begin position="196"/>
        <end position="199"/>
    </location>
</feature>
<dbReference type="InterPro" id="IPR004115">
    <property type="entry name" value="GAD-like_sf"/>
</dbReference>
<dbReference type="Gene3D" id="3.30.1360.30">
    <property type="entry name" value="GAD-like domain"/>
    <property type="match status" value="1"/>
</dbReference>
<evidence type="ECO:0000256" key="3">
    <source>
        <dbReference type="ARBA" id="ARBA00022741"/>
    </source>
</evidence>
<dbReference type="InterPro" id="IPR004524">
    <property type="entry name" value="Asp-tRNA-ligase_1"/>
</dbReference>
<dbReference type="SUPFAM" id="SSF55681">
    <property type="entry name" value="Class II aaRS and biotin synthetases"/>
    <property type="match status" value="1"/>
</dbReference>
<keyword evidence="2 7" id="KW-0436">Ligase</keyword>
<dbReference type="PANTHER" id="PTHR22594">
    <property type="entry name" value="ASPARTYL/LYSYL-TRNA SYNTHETASE"/>
    <property type="match status" value="1"/>
</dbReference>
<evidence type="ECO:0000259" key="9">
    <source>
        <dbReference type="PROSITE" id="PS50862"/>
    </source>
</evidence>
<dbReference type="PANTHER" id="PTHR22594:SF5">
    <property type="entry name" value="ASPARTATE--TRNA LIGASE, MITOCHONDRIAL"/>
    <property type="match status" value="1"/>
</dbReference>
<comment type="similarity">
    <text evidence="1 7">Belongs to the class-II aminoacyl-tRNA synthetase family. Type 1 subfamily.</text>
</comment>
<feature type="binding site" evidence="7">
    <location>
        <position position="218"/>
    </location>
    <ligand>
        <name>L-aspartate</name>
        <dbReference type="ChEBI" id="CHEBI:29991"/>
    </ligand>
</feature>
<evidence type="ECO:0000256" key="6">
    <source>
        <dbReference type="ARBA" id="ARBA00023146"/>
    </source>
</evidence>
<dbReference type="Pfam" id="PF01336">
    <property type="entry name" value="tRNA_anti-codon"/>
    <property type="match status" value="1"/>
</dbReference>
<comment type="catalytic activity">
    <reaction evidence="7">
        <text>tRNA(Asx) + L-aspartate + ATP = L-aspartyl-tRNA(Asx) + AMP + diphosphate</text>
        <dbReference type="Rhea" id="RHEA:18349"/>
        <dbReference type="Rhea" id="RHEA-COMP:9710"/>
        <dbReference type="Rhea" id="RHEA-COMP:9711"/>
        <dbReference type="ChEBI" id="CHEBI:29991"/>
        <dbReference type="ChEBI" id="CHEBI:30616"/>
        <dbReference type="ChEBI" id="CHEBI:33019"/>
        <dbReference type="ChEBI" id="CHEBI:78442"/>
        <dbReference type="ChEBI" id="CHEBI:78516"/>
        <dbReference type="ChEBI" id="CHEBI:456215"/>
        <dbReference type="EC" id="6.1.1.23"/>
    </reaction>
</comment>
<evidence type="ECO:0000256" key="8">
    <source>
        <dbReference type="SAM" id="MobiDB-lite"/>
    </source>
</evidence>
<keyword evidence="7" id="KW-0963">Cytoplasm</keyword>
<dbReference type="CDD" id="cd04317">
    <property type="entry name" value="EcAspRS_like_N"/>
    <property type="match status" value="1"/>
</dbReference>
<evidence type="ECO:0000256" key="4">
    <source>
        <dbReference type="ARBA" id="ARBA00022840"/>
    </source>
</evidence>
<keyword evidence="3 7" id="KW-0547">Nucleotide-binding</keyword>
<dbReference type="GO" id="GO:0005737">
    <property type="term" value="C:cytoplasm"/>
    <property type="evidence" value="ECO:0007669"/>
    <property type="project" value="UniProtKB-SubCell"/>
</dbReference>
<evidence type="ECO:0000256" key="5">
    <source>
        <dbReference type="ARBA" id="ARBA00022917"/>
    </source>
</evidence>
<keyword evidence="4 7" id="KW-0067">ATP-binding</keyword>
<dbReference type="PRINTS" id="PR01042">
    <property type="entry name" value="TRNASYNTHASP"/>
</dbReference>
<feature type="binding site" evidence="7">
    <location>
        <position position="322"/>
    </location>
    <ligand>
        <name>L-aspartate</name>
        <dbReference type="ChEBI" id="CHEBI:29991"/>
    </ligand>
</feature>
<dbReference type="EC" id="6.1.1.23" evidence="7"/>
<dbReference type="AlphaFoldDB" id="A0A0H4T6X3"/>
<organism evidence="10">
    <name type="scientific">uncultured Parcubacteria bacterium Rifle_16ft_4_minimus_37647</name>
    <dbReference type="NCBI Taxonomy" id="1665140"/>
    <lineage>
        <taxon>Bacteria</taxon>
        <taxon>Candidatus Parcubacteria</taxon>
        <taxon>environmental samples</taxon>
    </lineage>
</organism>
<sequence>MRIYSTETVEKVDEEVELAGWVDARRDHGKLIFIDLRDKNGIVQLVFNAKDEKLWKIAEELRPEWVIRVKGKSAKRPDNMVNDELPTGKVEIAVSELDILSRSETPPFPLDTDGYDIDEEVRLKYRYLDLRRRRLQQNLRIRSKLVNEMRKALFEEGFTEIETPLLTKSTPEGSRDFIVPSRLNPGKFYALPQSPQQYKQLLMVAGFERYFQIARAVRDEDLRADRGFEHTQVDIEASFLNRDDFMKIDEGIIVKAVEALGYRFKDKPFPVFTYDEAMEKFGSDKFDLRTPEEKKNGALAFAWVVDFPFFEKTDDGKWTFTHNPFSMPKEEFLQSLLDGKNIEKILTTQYDMVCNGLEVGGGSIRAHRPEILRAVFKVMGYEDEMIDEQFGHMLEAFKYGAPPHGGTAHGVERLVMALTGEEYLREVQAFPQSSSGRTSVMDAPSEVDKKQLDELGLELKKTKKK</sequence>
<proteinExistence type="inferred from homology"/>
<dbReference type="InterPro" id="IPR002312">
    <property type="entry name" value="Asp/Asn-tRNA-synth_IIb"/>
</dbReference>
<dbReference type="PROSITE" id="PS50862">
    <property type="entry name" value="AA_TRNA_LIGASE_II"/>
    <property type="match status" value="1"/>
</dbReference>
<keyword evidence="6 7" id="KW-0030">Aminoacyl-tRNA synthetase</keyword>
<evidence type="ECO:0000313" key="10">
    <source>
        <dbReference type="EMBL" id="AKQ02455.1"/>
    </source>
</evidence>
<feature type="binding site" evidence="7">
    <location>
        <begin position="410"/>
        <end position="413"/>
    </location>
    <ligand>
        <name>ATP</name>
        <dbReference type="ChEBI" id="CHEBI:30616"/>
    </ligand>
</feature>
<feature type="binding site" evidence="7">
    <location>
        <position position="358"/>
    </location>
    <ligand>
        <name>ATP</name>
        <dbReference type="ChEBI" id="CHEBI:30616"/>
    </ligand>
</feature>
<dbReference type="InterPro" id="IPR004364">
    <property type="entry name" value="Aa-tRNA-synt_II"/>
</dbReference>
<reference evidence="10" key="1">
    <citation type="journal article" date="2015" name="ISME J.">
        <title>Aquifer environment selects for microbial species cohorts in sediment and groundwater.</title>
        <authorList>
            <person name="Hug L.A."/>
            <person name="Thomas B.C."/>
            <person name="Brown C.T."/>
            <person name="Frischkorn K.R."/>
            <person name="Williams K.H."/>
            <person name="Tringe S.G."/>
            <person name="Banfield J.F."/>
        </authorList>
    </citation>
    <scope>NUCLEOTIDE SEQUENCE</scope>
</reference>
<dbReference type="SUPFAM" id="SSF50249">
    <property type="entry name" value="Nucleic acid-binding proteins"/>
    <property type="match status" value="1"/>
</dbReference>
<evidence type="ECO:0000256" key="7">
    <source>
        <dbReference type="HAMAP-Rule" id="MF_00044"/>
    </source>
</evidence>
<dbReference type="GO" id="GO:0050560">
    <property type="term" value="F:aspartate-tRNA(Asn) ligase activity"/>
    <property type="evidence" value="ECO:0007669"/>
    <property type="project" value="UniProtKB-EC"/>
</dbReference>
<dbReference type="GO" id="GO:0005524">
    <property type="term" value="F:ATP binding"/>
    <property type="evidence" value="ECO:0007669"/>
    <property type="project" value="UniProtKB-UniRule"/>
</dbReference>
<feature type="binding site" evidence="7">
    <location>
        <position position="172"/>
    </location>
    <ligand>
        <name>L-aspartate</name>
        <dbReference type="ChEBI" id="CHEBI:29991"/>
    </ligand>
</feature>
<dbReference type="GO" id="GO:0003676">
    <property type="term" value="F:nucleic acid binding"/>
    <property type="evidence" value="ECO:0007669"/>
    <property type="project" value="InterPro"/>
</dbReference>
<feature type="binding site" evidence="7">
    <location>
        <position position="365"/>
    </location>
    <ligand>
        <name>L-aspartate</name>
        <dbReference type="ChEBI" id="CHEBI:29991"/>
    </ligand>
</feature>
<feature type="binding site" evidence="7">
    <location>
        <begin position="218"/>
        <end position="220"/>
    </location>
    <ligand>
        <name>ATP</name>
        <dbReference type="ChEBI" id="CHEBI:30616"/>
    </ligand>
</feature>
<dbReference type="InterPro" id="IPR004365">
    <property type="entry name" value="NA-bd_OB_tRNA"/>
</dbReference>
<dbReference type="EMBL" id="KT007000">
    <property type="protein sequence ID" value="AKQ02455.1"/>
    <property type="molecule type" value="Genomic_DNA"/>
</dbReference>
<feature type="site" description="Important for tRNA non-discrimination" evidence="7">
    <location>
        <position position="28"/>
    </location>
</feature>
<evidence type="ECO:0000256" key="2">
    <source>
        <dbReference type="ARBA" id="ARBA00022598"/>
    </source>
</evidence>
<feature type="domain" description="Aminoacyl-transfer RNA synthetases class-II family profile" evidence="9">
    <location>
        <begin position="139"/>
        <end position="431"/>
    </location>
</feature>
<dbReference type="GO" id="GO:0006422">
    <property type="term" value="P:aspartyl-tRNA aminoacylation"/>
    <property type="evidence" value="ECO:0007669"/>
    <property type="project" value="UniProtKB-UniRule"/>
</dbReference>
<dbReference type="GO" id="GO:0004815">
    <property type="term" value="F:aspartate-tRNA ligase activity"/>
    <property type="evidence" value="ECO:0007669"/>
    <property type="project" value="UniProtKB-UniRule"/>
</dbReference>
<dbReference type="HAMAP" id="MF_00044">
    <property type="entry name" value="Asp_tRNA_synth_type1"/>
    <property type="match status" value="1"/>
</dbReference>
<comment type="subunit">
    <text evidence="7">Homodimer.</text>
</comment>
<dbReference type="InterPro" id="IPR047090">
    <property type="entry name" value="AspRS_core"/>
</dbReference>
<dbReference type="CDD" id="cd00777">
    <property type="entry name" value="AspRS_core"/>
    <property type="match status" value="1"/>
</dbReference>
<evidence type="ECO:0000256" key="1">
    <source>
        <dbReference type="ARBA" id="ARBA00006303"/>
    </source>
</evidence>